<evidence type="ECO:0000259" key="1">
    <source>
        <dbReference type="PROSITE" id="PS50181"/>
    </source>
</evidence>
<dbReference type="PROSITE" id="PS50181">
    <property type="entry name" value="FBOX"/>
    <property type="match status" value="1"/>
</dbReference>
<evidence type="ECO:0000313" key="3">
    <source>
        <dbReference type="Proteomes" id="UP001189122"/>
    </source>
</evidence>
<reference evidence="2 3" key="1">
    <citation type="submission" date="2019-12" db="EMBL/GenBank/DDBJ databases">
        <authorList>
            <person name="Scholz U."/>
            <person name="Mascher M."/>
            <person name="Fiebig A."/>
        </authorList>
    </citation>
    <scope>NUCLEOTIDE SEQUENCE</scope>
</reference>
<dbReference type="InterPro" id="IPR001810">
    <property type="entry name" value="F-box_dom"/>
</dbReference>
<dbReference type="Proteomes" id="UP001189122">
    <property type="component" value="Unassembled WGS sequence"/>
</dbReference>
<dbReference type="GO" id="GO:0000209">
    <property type="term" value="P:protein polyubiquitination"/>
    <property type="evidence" value="ECO:0007669"/>
    <property type="project" value="TreeGrafter"/>
</dbReference>
<keyword evidence="3" id="KW-1185">Reference proteome</keyword>
<dbReference type="PANTHER" id="PTHR16008">
    <property type="entry name" value="F-BOX ONLY PROTEIN 4"/>
    <property type="match status" value="1"/>
</dbReference>
<dbReference type="GO" id="GO:0031146">
    <property type="term" value="P:SCF-dependent proteasomal ubiquitin-dependent protein catabolic process"/>
    <property type="evidence" value="ECO:0007669"/>
    <property type="project" value="InterPro"/>
</dbReference>
<dbReference type="AlphaFoldDB" id="A0A7I8J268"/>
<dbReference type="InterPro" id="IPR036047">
    <property type="entry name" value="F-box-like_dom_sf"/>
</dbReference>
<name>A0A7I8J268_SPIIN</name>
<dbReference type="InterPro" id="IPR039588">
    <property type="entry name" value="FBXO4"/>
</dbReference>
<organism evidence="2">
    <name type="scientific">Spirodela intermedia</name>
    <name type="common">Intermediate duckweed</name>
    <dbReference type="NCBI Taxonomy" id="51605"/>
    <lineage>
        <taxon>Eukaryota</taxon>
        <taxon>Viridiplantae</taxon>
        <taxon>Streptophyta</taxon>
        <taxon>Embryophyta</taxon>
        <taxon>Tracheophyta</taxon>
        <taxon>Spermatophyta</taxon>
        <taxon>Magnoliopsida</taxon>
        <taxon>Liliopsida</taxon>
        <taxon>Araceae</taxon>
        <taxon>Lemnoideae</taxon>
        <taxon>Spirodela</taxon>
    </lineage>
</organism>
<dbReference type="SMART" id="SM00256">
    <property type="entry name" value="FBOX"/>
    <property type="match status" value="1"/>
</dbReference>
<gene>
    <name evidence="2" type="ORF">SI7747_07009856</name>
</gene>
<dbReference type="SUPFAM" id="SSF81383">
    <property type="entry name" value="F-box domain"/>
    <property type="match status" value="1"/>
</dbReference>
<dbReference type="PANTHER" id="PTHR16008:SF4">
    <property type="entry name" value="F-BOX ONLY PROTEIN 4"/>
    <property type="match status" value="1"/>
</dbReference>
<dbReference type="GO" id="GO:0019005">
    <property type="term" value="C:SCF ubiquitin ligase complex"/>
    <property type="evidence" value="ECO:0007669"/>
    <property type="project" value="TreeGrafter"/>
</dbReference>
<accession>A0A7I8J268</accession>
<protein>
    <recommendedName>
        <fullName evidence="1">F-box domain-containing protein</fullName>
    </recommendedName>
</protein>
<dbReference type="EMBL" id="CACRZD030000007">
    <property type="protein sequence ID" value="CAA6663471.1"/>
    <property type="molecule type" value="Genomic_DNA"/>
</dbReference>
<dbReference type="Gene3D" id="1.20.1280.50">
    <property type="match status" value="1"/>
</dbReference>
<feature type="domain" description="F-box" evidence="1">
    <location>
        <begin position="17"/>
        <end position="63"/>
    </location>
</feature>
<evidence type="ECO:0000313" key="2">
    <source>
        <dbReference type="EMBL" id="CAA2623957.1"/>
    </source>
</evidence>
<sequence>MEAPLRPTEPGSSHRRGIGLDSIPEDLVIAIASYLGPRDLLSLGSCSHFWYHLCASDYLWASLSACRWPLLVPPCLPSLAAEGSSSSSSSSSRSSSEWKEFYIRRHQEMASRVSNVVTFVKNCSQNESLEGSDFLKAVADLQSMGAGFLDIKFFLLTVKHSVLLNLIGLHYLIFSLRVPGIDVTEALRSSCIAERRVCVNWFKLGRWFYVFRHPDESRSRRVSLWELATSEEEVRSVLNRGVIHEVLRVQITKVVGDPRRNPCISSRFAAGFP</sequence>
<proteinExistence type="predicted"/>
<dbReference type="EMBL" id="LR743594">
    <property type="protein sequence ID" value="CAA2623957.1"/>
    <property type="molecule type" value="Genomic_DNA"/>
</dbReference>
<dbReference type="Pfam" id="PF12937">
    <property type="entry name" value="F-box-like"/>
    <property type="match status" value="1"/>
</dbReference>